<evidence type="ECO:0000256" key="6">
    <source>
        <dbReference type="ARBA" id="ARBA00023034"/>
    </source>
</evidence>
<keyword evidence="5" id="KW-0653">Protein transport</keyword>
<gene>
    <name evidence="9" type="ORF">BJ878DRAFT_522573</name>
</gene>
<evidence type="ECO:0000256" key="4">
    <source>
        <dbReference type="ARBA" id="ARBA00022448"/>
    </source>
</evidence>
<keyword evidence="7" id="KW-0472">Membrane</keyword>
<evidence type="ECO:0000256" key="1">
    <source>
        <dbReference type="ARBA" id="ARBA00004395"/>
    </source>
</evidence>
<protein>
    <recommendedName>
        <fullName evidence="3">Conserved oligomeric Golgi complex subunit 1</fullName>
    </recommendedName>
</protein>
<feature type="region of interest" description="Disordered" evidence="8">
    <location>
        <begin position="688"/>
        <end position="728"/>
    </location>
</feature>
<evidence type="ECO:0000313" key="9">
    <source>
        <dbReference type="EMBL" id="KAG9241074.1"/>
    </source>
</evidence>
<dbReference type="PANTHER" id="PTHR31658">
    <property type="entry name" value="CONSERVED OLIGOMERIC GOLGI COMPLEX SUBUNIT 1"/>
    <property type="match status" value="1"/>
</dbReference>
<keyword evidence="4" id="KW-0813">Transport</keyword>
<reference evidence="9" key="1">
    <citation type="journal article" date="2021" name="IMA Fungus">
        <title>Genomic characterization of three marine fungi, including Emericellopsis atlantica sp. nov. with signatures of a generalist lifestyle and marine biomass degradation.</title>
        <authorList>
            <person name="Hagestad O.C."/>
            <person name="Hou L."/>
            <person name="Andersen J.H."/>
            <person name="Hansen E.H."/>
            <person name="Altermark B."/>
            <person name="Li C."/>
            <person name="Kuhnert E."/>
            <person name="Cox R.J."/>
            <person name="Crous P.W."/>
            <person name="Spatafora J.W."/>
            <person name="Lail K."/>
            <person name="Amirebrahimi M."/>
            <person name="Lipzen A."/>
            <person name="Pangilinan J."/>
            <person name="Andreopoulos W."/>
            <person name="Hayes R.D."/>
            <person name="Ng V."/>
            <person name="Grigoriev I.V."/>
            <person name="Jackson S.A."/>
            <person name="Sutton T.D.S."/>
            <person name="Dobson A.D.W."/>
            <person name="Rama T."/>
        </authorList>
    </citation>
    <scope>NUCLEOTIDE SEQUENCE</scope>
    <source>
        <strain evidence="9">TRa3180A</strain>
    </source>
</reference>
<dbReference type="GO" id="GO:0000139">
    <property type="term" value="C:Golgi membrane"/>
    <property type="evidence" value="ECO:0007669"/>
    <property type="project" value="UniProtKB-SubCell"/>
</dbReference>
<dbReference type="OrthoDB" id="46189at2759"/>
<evidence type="ECO:0000313" key="10">
    <source>
        <dbReference type="Proteomes" id="UP000887226"/>
    </source>
</evidence>
<evidence type="ECO:0000256" key="8">
    <source>
        <dbReference type="SAM" id="MobiDB-lite"/>
    </source>
</evidence>
<dbReference type="GO" id="GO:0015031">
    <property type="term" value="P:protein transport"/>
    <property type="evidence" value="ECO:0007669"/>
    <property type="project" value="UniProtKB-KW"/>
</dbReference>
<evidence type="ECO:0000256" key="7">
    <source>
        <dbReference type="ARBA" id="ARBA00023136"/>
    </source>
</evidence>
<dbReference type="GO" id="GO:0006891">
    <property type="term" value="P:intra-Golgi vesicle-mediated transport"/>
    <property type="evidence" value="ECO:0007669"/>
    <property type="project" value="InterPro"/>
</dbReference>
<dbReference type="AlphaFoldDB" id="A0A9P7YWF8"/>
<dbReference type="InterPro" id="IPR033370">
    <property type="entry name" value="COG1"/>
</dbReference>
<comment type="caution">
    <text evidence="9">The sequence shown here is derived from an EMBL/GenBank/DDBJ whole genome shotgun (WGS) entry which is preliminary data.</text>
</comment>
<dbReference type="EMBL" id="MU254276">
    <property type="protein sequence ID" value="KAG9241074.1"/>
    <property type="molecule type" value="Genomic_DNA"/>
</dbReference>
<name>A0A9P7YWF8_9HELO</name>
<evidence type="ECO:0000256" key="2">
    <source>
        <dbReference type="ARBA" id="ARBA00006653"/>
    </source>
</evidence>
<dbReference type="PANTHER" id="PTHR31658:SF0">
    <property type="entry name" value="CONSERVED OLIGOMERIC GOLGI COMPLEX SUBUNIT 1"/>
    <property type="match status" value="1"/>
</dbReference>
<evidence type="ECO:0000256" key="5">
    <source>
        <dbReference type="ARBA" id="ARBA00022927"/>
    </source>
</evidence>
<dbReference type="Pfam" id="PF08700">
    <property type="entry name" value="VPS51_Exo84_N"/>
    <property type="match status" value="1"/>
</dbReference>
<keyword evidence="10" id="KW-1185">Reference proteome</keyword>
<dbReference type="GO" id="GO:0017119">
    <property type="term" value="C:Golgi transport complex"/>
    <property type="evidence" value="ECO:0007669"/>
    <property type="project" value="InterPro"/>
</dbReference>
<keyword evidence="6" id="KW-0333">Golgi apparatus</keyword>
<feature type="compositionally biased region" description="Acidic residues" evidence="8">
    <location>
        <begin position="714"/>
        <end position="727"/>
    </location>
</feature>
<proteinExistence type="inferred from homology"/>
<comment type="similarity">
    <text evidence="2">Belongs to the COG1 family.</text>
</comment>
<comment type="subcellular location">
    <subcellularLocation>
        <location evidence="1">Golgi apparatus membrane</location>
        <topology evidence="1">Peripheral membrane protein</topology>
    </subcellularLocation>
</comment>
<evidence type="ECO:0000256" key="3">
    <source>
        <dbReference type="ARBA" id="ARBA00020978"/>
    </source>
</evidence>
<organism evidence="9 10">
    <name type="scientific">Calycina marina</name>
    <dbReference type="NCBI Taxonomy" id="1763456"/>
    <lineage>
        <taxon>Eukaryota</taxon>
        <taxon>Fungi</taxon>
        <taxon>Dikarya</taxon>
        <taxon>Ascomycota</taxon>
        <taxon>Pezizomycotina</taxon>
        <taxon>Leotiomycetes</taxon>
        <taxon>Helotiales</taxon>
        <taxon>Pezizellaceae</taxon>
        <taxon>Calycina</taxon>
    </lineage>
</organism>
<accession>A0A9P7YWF8</accession>
<dbReference type="Proteomes" id="UP000887226">
    <property type="component" value="Unassembled WGS sequence"/>
</dbReference>
<sequence>MSAANKTLDPTTCTSAADAFHYPLPQVRQFHRTLTTSLDKKNARLRSLVGGSYRQLLGTAETILQMREDVEMAEEKLGRVGRGCGRTVVSGKAAGLAQFQIALKDGSNADQLSWLAKKKVLEMCAVVLGRLLRKGRMDEGGRDGRGKNLVMAAKVLVLSRLLAKSLGYSPAGKAVQDVKNVGESRKKLGGLRRKLLRAIEKTMEKADGTEDRDDLVQAVCAYSLATSSSAKDVLRHFLHVRAEAMALAFEDGMEGKRESLAVVKALRLYTRTLLDVQALVPRRLREALEDLKRRPLLKDESIREIEELRLDVSGSWFGDQINFFTPYNRHDDLDGPLAVDTLQGWAKKSSEMLLQGFERSLQLISEFKAVVELRTKILELWIKDGGKAKGFDPSVMLNSFREVINSRLLQLLESRVSKLHLVGTEIEATIQTWRRGNTGRHNILWDPELLEMQLDNGAQHFKDGVLARMHGRNEAVSKVFNGYQTWNHLISEVSIIIASLKKQRWDDDLEDMEDDFSIETRSNLLSSEDPQMLQDHLDTSLEKKYAALGDQIRSLLETQSDGEDFESISIYTIRILRDIRSELPQNASVQTFGLSLVPALHRTLAISVARRPVERFDEPLPKKVVGRALWEGTPELPVLPSPKVFRLLYNLTVSMAEVGSDLWSSAAVIALKKSMQATLKGTFSKALEGLAGDSTPPPLTTNGPTPVETSQSDPTDEDQSEPVTEEAVDSRWRQDVYIQLLFDVLVLHDALRMEHSEGEELQGIVGLLEAWVQLETSVQARLQHSAHEYWKKTSLLFGHLG</sequence>